<dbReference type="Proteomes" id="UP001604277">
    <property type="component" value="Unassembled WGS sequence"/>
</dbReference>
<organism evidence="2 3">
    <name type="scientific">Forsythia ovata</name>
    <dbReference type="NCBI Taxonomy" id="205694"/>
    <lineage>
        <taxon>Eukaryota</taxon>
        <taxon>Viridiplantae</taxon>
        <taxon>Streptophyta</taxon>
        <taxon>Embryophyta</taxon>
        <taxon>Tracheophyta</taxon>
        <taxon>Spermatophyta</taxon>
        <taxon>Magnoliopsida</taxon>
        <taxon>eudicotyledons</taxon>
        <taxon>Gunneridae</taxon>
        <taxon>Pentapetalae</taxon>
        <taxon>asterids</taxon>
        <taxon>lamiids</taxon>
        <taxon>Lamiales</taxon>
        <taxon>Oleaceae</taxon>
        <taxon>Forsythieae</taxon>
        <taxon>Forsythia</taxon>
    </lineage>
</organism>
<sequence length="133" mass="15245">MASPEDEKILGTRNTCEKEGGECSKFGQEQMSSQAMIGAVTGETLHVFYKEINEGREDELLELQREVPTLLFPFVVFLLDLQKPYDKKTPVAVEVAEDGQSERKLKIYAITSFRQHFFAPFPDRGELRNQSWK</sequence>
<protein>
    <submittedName>
        <fullName evidence="2">Uncharacterized protein</fullName>
    </submittedName>
</protein>
<evidence type="ECO:0000313" key="3">
    <source>
        <dbReference type="Proteomes" id="UP001604277"/>
    </source>
</evidence>
<evidence type="ECO:0000256" key="1">
    <source>
        <dbReference type="SAM" id="MobiDB-lite"/>
    </source>
</evidence>
<evidence type="ECO:0000313" key="2">
    <source>
        <dbReference type="EMBL" id="KAL2473825.1"/>
    </source>
</evidence>
<dbReference type="EMBL" id="JBFOLJ010000015">
    <property type="protein sequence ID" value="KAL2473825.1"/>
    <property type="molecule type" value="Genomic_DNA"/>
</dbReference>
<name>A0ABD1QC90_9LAMI</name>
<comment type="caution">
    <text evidence="2">The sequence shown here is derived from an EMBL/GenBank/DDBJ whole genome shotgun (WGS) entry which is preliminary data.</text>
</comment>
<feature type="region of interest" description="Disordered" evidence="1">
    <location>
        <begin position="1"/>
        <end position="22"/>
    </location>
</feature>
<accession>A0ABD1QC90</accession>
<gene>
    <name evidence="2" type="ORF">Fot_49561</name>
</gene>
<keyword evidence="3" id="KW-1185">Reference proteome</keyword>
<dbReference type="AlphaFoldDB" id="A0ABD1QC90"/>
<reference evidence="3" key="1">
    <citation type="submission" date="2024-07" db="EMBL/GenBank/DDBJ databases">
        <title>Two chromosome-level genome assemblies of Korean endemic species Abeliophyllum distichum and Forsythia ovata (Oleaceae).</title>
        <authorList>
            <person name="Jang H."/>
        </authorList>
    </citation>
    <scope>NUCLEOTIDE SEQUENCE [LARGE SCALE GENOMIC DNA]</scope>
</reference>
<proteinExistence type="predicted"/>